<dbReference type="OrthoDB" id="3776825at2"/>
<proteinExistence type="predicted"/>
<evidence type="ECO:0000313" key="3">
    <source>
        <dbReference type="Proteomes" id="UP000237682"/>
    </source>
</evidence>
<dbReference type="Gene3D" id="2.60.120.650">
    <property type="entry name" value="Cupin"/>
    <property type="match status" value="1"/>
</dbReference>
<gene>
    <name evidence="2" type="ORF">C5L14_10615</name>
</gene>
<sequence>MSFSVDELVTIDADDYRAAYDRVPFAFEHALHRLPMFQPEALAALAERYADSPQDYFIAGSAPTPGTKFYDVEQNRARPHEVLARLGDTPARVLLKRLENHDSGFRDLLDTLFRKFTALRGGPGEEKIARLESAIFISSAASTTPFHFDPEITHFFQIEGPKYYHVFPPDVVEESDLERFYVRGTVNIGQLDLEGCDPRQEHVFDLEPGRGFHQPQDAPHWVRTGQVRSISYAFSFETDASRGRGRVRAANRYLRAIGMQPQRPGPNPSADRAKAAVMQVVTPTLRGVRKVVRQVSGR</sequence>
<dbReference type="InterPro" id="IPR003347">
    <property type="entry name" value="JmjC_dom"/>
</dbReference>
<keyword evidence="3" id="KW-1185">Reference proteome</keyword>
<dbReference type="EMBL" id="PUEJ01000004">
    <property type="protein sequence ID" value="PRH87098.1"/>
    <property type="molecule type" value="Genomic_DNA"/>
</dbReference>
<dbReference type="SUPFAM" id="SSF51197">
    <property type="entry name" value="Clavaminate synthase-like"/>
    <property type="match status" value="1"/>
</dbReference>
<reference evidence="2 3" key="1">
    <citation type="submission" date="2018-02" db="EMBL/GenBank/DDBJ databases">
        <title>Whole genome sequencing of endophytic bacterium.</title>
        <authorList>
            <person name="Eedara R."/>
            <person name="Podile A.R."/>
        </authorList>
    </citation>
    <scope>NUCLEOTIDE SEQUENCE [LARGE SCALE GENOMIC DNA]</scope>
    <source>
        <strain evidence="2 3">RP1T</strain>
    </source>
</reference>
<accession>A0A2S9QCM8</accession>
<name>A0A2S9QCM8_9HYPH</name>
<evidence type="ECO:0000313" key="2">
    <source>
        <dbReference type="EMBL" id="PRH87098.1"/>
    </source>
</evidence>
<organism evidence="2 3">
    <name type="scientific">Labrys okinawensis</name>
    <dbReference type="NCBI Taxonomy" id="346911"/>
    <lineage>
        <taxon>Bacteria</taxon>
        <taxon>Pseudomonadati</taxon>
        <taxon>Pseudomonadota</taxon>
        <taxon>Alphaproteobacteria</taxon>
        <taxon>Hyphomicrobiales</taxon>
        <taxon>Xanthobacteraceae</taxon>
        <taxon>Labrys</taxon>
    </lineage>
</organism>
<dbReference type="PROSITE" id="PS51184">
    <property type="entry name" value="JMJC"/>
    <property type="match status" value="1"/>
</dbReference>
<feature type="domain" description="JmjC" evidence="1">
    <location>
        <begin position="90"/>
        <end position="253"/>
    </location>
</feature>
<protein>
    <recommendedName>
        <fullName evidence="1">JmjC domain-containing protein</fullName>
    </recommendedName>
</protein>
<dbReference type="RefSeq" id="WP_105862040.1">
    <property type="nucleotide sequence ID" value="NZ_PUEJ01000004.1"/>
</dbReference>
<dbReference type="AlphaFoldDB" id="A0A2S9QCM8"/>
<comment type="caution">
    <text evidence="2">The sequence shown here is derived from an EMBL/GenBank/DDBJ whole genome shotgun (WGS) entry which is preliminary data.</text>
</comment>
<dbReference type="Proteomes" id="UP000237682">
    <property type="component" value="Unassembled WGS sequence"/>
</dbReference>
<evidence type="ECO:0000259" key="1">
    <source>
        <dbReference type="PROSITE" id="PS51184"/>
    </source>
</evidence>